<dbReference type="PANTHER" id="PTHR33121:SF81">
    <property type="entry name" value="CYCLIC DI-GMP PHOSPHODIESTERASE PDEB-RELATED"/>
    <property type="match status" value="1"/>
</dbReference>
<accession>B8KTI7</accession>
<dbReference type="EC" id="3.1.4.52" evidence="2"/>
<proteinExistence type="predicted"/>
<dbReference type="GO" id="GO:0071111">
    <property type="term" value="F:cyclic-guanylate-specific phosphodiesterase activity"/>
    <property type="evidence" value="ECO:0007669"/>
    <property type="project" value="UniProtKB-EC"/>
</dbReference>
<evidence type="ECO:0000256" key="3">
    <source>
        <dbReference type="ARBA" id="ARBA00022475"/>
    </source>
</evidence>
<comment type="subcellular location">
    <subcellularLocation>
        <location evidence="1">Cell membrane</location>
        <topology evidence="1">Multi-pass membrane protein</topology>
    </subcellularLocation>
</comment>
<evidence type="ECO:0000313" key="13">
    <source>
        <dbReference type="Proteomes" id="UP000004699"/>
    </source>
</evidence>
<feature type="transmembrane region" description="Helical" evidence="10">
    <location>
        <begin position="20"/>
        <end position="41"/>
    </location>
</feature>
<dbReference type="OrthoDB" id="9812358at2"/>
<evidence type="ECO:0000256" key="7">
    <source>
        <dbReference type="ARBA" id="ARBA00022989"/>
    </source>
</evidence>
<dbReference type="HOGENOM" id="CLU_000445_131_1_6"/>
<dbReference type="InterPro" id="IPR024744">
    <property type="entry name" value="CSS-motif_dom"/>
</dbReference>
<sequence length="528" mass="58049">MPTQSYDTPAGARREKALMIVLMVAMVGVIGLLSALGWYAWRQSIGAEEARLGALAERLGQRAETVLTDARTLLEMLNNSTVARCSDKHIRTMQEEAIARPYVRAVGSWRAAERQCGVGFIQGNALKPPKASKIYPNGVVAWWPGPDTALGNVELFIMRLGEHDLAIDTRLVLDQRLSGEQRAGLWVDGLLLANSPPDAVLPEPTTLSRGLNIAPESNTIVARFSLDTIFPMDVVAVQSSGHFFSRYAKTLAAAGVLGLLLMGLWFLFVKHLSKRHLSLTAELRSAIDHDGIDAVYQPIVDLNTGRCVGAEILARWERSDGEMIRPDLFVAIAEQQGIIGGITHNVFRRAIGDLGKLLRKQSDLRINLNLSPLDLEDNAIADLLETELRKARLPAATFKLEITERGLIDSEEARALISALRQRGHQIAIDDFGTGYSSLSYLESFELDTLKLDKAFVDAIETRAVTSSVIPHVIEMARSLELDMVAEGIESEHQAQWLREQGVQMGQGYLYSKPLSAADFKAYLKTSG</sequence>
<name>B8KTI7_9GAMM</name>
<dbReference type="CDD" id="cd01948">
    <property type="entry name" value="EAL"/>
    <property type="match status" value="1"/>
</dbReference>
<keyword evidence="4" id="KW-0973">c-di-GMP</keyword>
<organism evidence="12 13">
    <name type="scientific">Luminiphilus syltensis NOR5-1B</name>
    <dbReference type="NCBI Taxonomy" id="565045"/>
    <lineage>
        <taxon>Bacteria</taxon>
        <taxon>Pseudomonadati</taxon>
        <taxon>Pseudomonadota</taxon>
        <taxon>Gammaproteobacteria</taxon>
        <taxon>Cellvibrionales</taxon>
        <taxon>Halieaceae</taxon>
        <taxon>Luminiphilus</taxon>
    </lineage>
</organism>
<evidence type="ECO:0000259" key="11">
    <source>
        <dbReference type="PROSITE" id="PS50883"/>
    </source>
</evidence>
<dbReference type="SMART" id="SM00052">
    <property type="entry name" value="EAL"/>
    <property type="match status" value="1"/>
</dbReference>
<keyword evidence="6" id="KW-0378">Hydrolase</keyword>
<comment type="catalytic activity">
    <reaction evidence="9">
        <text>3',3'-c-di-GMP + H2O = 5'-phosphoguanylyl(3'-&gt;5')guanosine + H(+)</text>
        <dbReference type="Rhea" id="RHEA:24902"/>
        <dbReference type="ChEBI" id="CHEBI:15377"/>
        <dbReference type="ChEBI" id="CHEBI:15378"/>
        <dbReference type="ChEBI" id="CHEBI:58754"/>
        <dbReference type="ChEBI" id="CHEBI:58805"/>
        <dbReference type="EC" id="3.1.4.52"/>
    </reaction>
</comment>
<dbReference type="STRING" id="565045.NOR51B_1545"/>
<evidence type="ECO:0000256" key="10">
    <source>
        <dbReference type="SAM" id="Phobius"/>
    </source>
</evidence>
<dbReference type="SUPFAM" id="SSF141868">
    <property type="entry name" value="EAL domain-like"/>
    <property type="match status" value="1"/>
</dbReference>
<keyword evidence="13" id="KW-1185">Reference proteome</keyword>
<keyword evidence="3" id="KW-1003">Cell membrane</keyword>
<dbReference type="Gene3D" id="3.20.20.450">
    <property type="entry name" value="EAL domain"/>
    <property type="match status" value="1"/>
</dbReference>
<dbReference type="AlphaFoldDB" id="B8KTI7"/>
<evidence type="ECO:0000256" key="1">
    <source>
        <dbReference type="ARBA" id="ARBA00004651"/>
    </source>
</evidence>
<dbReference type="PROSITE" id="PS50883">
    <property type="entry name" value="EAL"/>
    <property type="match status" value="1"/>
</dbReference>
<evidence type="ECO:0000256" key="9">
    <source>
        <dbReference type="ARBA" id="ARBA00034290"/>
    </source>
</evidence>
<keyword evidence="8 10" id="KW-0472">Membrane</keyword>
<keyword evidence="7 10" id="KW-1133">Transmembrane helix</keyword>
<evidence type="ECO:0000256" key="2">
    <source>
        <dbReference type="ARBA" id="ARBA00012282"/>
    </source>
</evidence>
<dbReference type="InterPro" id="IPR035919">
    <property type="entry name" value="EAL_sf"/>
</dbReference>
<evidence type="ECO:0000256" key="5">
    <source>
        <dbReference type="ARBA" id="ARBA00022692"/>
    </source>
</evidence>
<dbReference type="Pfam" id="PF00563">
    <property type="entry name" value="EAL"/>
    <property type="match status" value="1"/>
</dbReference>
<evidence type="ECO:0000313" key="12">
    <source>
        <dbReference type="EMBL" id="EED35599.1"/>
    </source>
</evidence>
<dbReference type="Proteomes" id="UP000004699">
    <property type="component" value="Unassembled WGS sequence"/>
</dbReference>
<dbReference type="Pfam" id="PF12792">
    <property type="entry name" value="CSS-motif"/>
    <property type="match status" value="1"/>
</dbReference>
<dbReference type="EMBL" id="DS999411">
    <property type="protein sequence ID" value="EED35599.1"/>
    <property type="molecule type" value="Genomic_DNA"/>
</dbReference>
<keyword evidence="5 10" id="KW-0812">Transmembrane</keyword>
<feature type="transmembrane region" description="Helical" evidence="10">
    <location>
        <begin position="250"/>
        <end position="268"/>
    </location>
</feature>
<evidence type="ECO:0000256" key="6">
    <source>
        <dbReference type="ARBA" id="ARBA00022801"/>
    </source>
</evidence>
<gene>
    <name evidence="12" type="ORF">NOR51B_1545</name>
</gene>
<dbReference type="InterPro" id="IPR050706">
    <property type="entry name" value="Cyclic-di-GMP_PDE-like"/>
</dbReference>
<protein>
    <recommendedName>
        <fullName evidence="2">cyclic-guanylate-specific phosphodiesterase</fullName>
        <ecNumber evidence="2">3.1.4.52</ecNumber>
    </recommendedName>
</protein>
<dbReference type="PANTHER" id="PTHR33121">
    <property type="entry name" value="CYCLIC DI-GMP PHOSPHODIESTERASE PDEF"/>
    <property type="match status" value="1"/>
</dbReference>
<evidence type="ECO:0000256" key="8">
    <source>
        <dbReference type="ARBA" id="ARBA00023136"/>
    </source>
</evidence>
<dbReference type="GO" id="GO:0005886">
    <property type="term" value="C:plasma membrane"/>
    <property type="evidence" value="ECO:0007669"/>
    <property type="project" value="UniProtKB-SubCell"/>
</dbReference>
<evidence type="ECO:0000256" key="4">
    <source>
        <dbReference type="ARBA" id="ARBA00022636"/>
    </source>
</evidence>
<dbReference type="InterPro" id="IPR001633">
    <property type="entry name" value="EAL_dom"/>
</dbReference>
<feature type="domain" description="EAL" evidence="11">
    <location>
        <begin position="276"/>
        <end position="528"/>
    </location>
</feature>
<dbReference type="eggNOG" id="COG4943">
    <property type="taxonomic scope" value="Bacteria"/>
</dbReference>
<reference evidence="13" key="1">
    <citation type="journal article" date="2013" name="BMC Microbiol.">
        <title>Taxonomy and evolution of bacteriochlorophyll a-containing members of the OM60/NOR5 clade of marine gammaproteobacteria: description of Luminiphilus syltensis gen. nov., sp. nov., reclassification of Haliea rubra as Pseudohaliea rubra gen. nov., comb. nov., and emendation of Chromatocurvus halotolerans.</title>
        <authorList>
            <person name="Spring S."/>
            <person name="Riedel T."/>
            <person name="Sproer C."/>
            <person name="Yan S."/>
            <person name="Harder J."/>
            <person name="Fuchs B.M."/>
        </authorList>
    </citation>
    <scope>NUCLEOTIDE SEQUENCE [LARGE SCALE GENOMIC DNA]</scope>
    <source>
        <strain evidence="13">NOR51-B</strain>
    </source>
</reference>